<feature type="chain" id="PRO_5044812136" evidence="3">
    <location>
        <begin position="27"/>
        <end position="160"/>
    </location>
</feature>
<dbReference type="GO" id="GO:0042302">
    <property type="term" value="F:structural constituent of cuticle"/>
    <property type="evidence" value="ECO:0007669"/>
    <property type="project" value="UniProtKB-UniRule"/>
</dbReference>
<proteinExistence type="predicted"/>
<sequence>MSKKNASFLDSCLLLILPQVLLSVAAIVATAPVARLAVGGHAPVAVKQEDYDAHPQYSYSYEVQDAVTGDSKSQHETRDGDVVQGSYTLIEPDGSRRTVEYAADPVNGFNAVVHKEPAAGPAPVAHAPVATIAAHHPIAAYAHPQPVYASYASPHVSYAI</sequence>
<evidence type="ECO:0000256" key="2">
    <source>
        <dbReference type="PROSITE-ProRule" id="PRU00497"/>
    </source>
</evidence>
<evidence type="ECO:0000313" key="4">
    <source>
        <dbReference type="EMBL" id="KAL1130806.1"/>
    </source>
</evidence>
<dbReference type="EMBL" id="JBFDAA010000007">
    <property type="protein sequence ID" value="KAL1130806.1"/>
    <property type="molecule type" value="Genomic_DNA"/>
</dbReference>
<reference evidence="4 5" key="1">
    <citation type="submission" date="2024-07" db="EMBL/GenBank/DDBJ databases">
        <title>Chromosome-level genome assembly of the water stick insect Ranatra chinensis (Heteroptera: Nepidae).</title>
        <authorList>
            <person name="Liu X."/>
        </authorList>
    </citation>
    <scope>NUCLEOTIDE SEQUENCE [LARGE SCALE GENOMIC DNA]</scope>
    <source>
        <strain evidence="4">Cailab_2021Rc</strain>
        <tissue evidence="4">Muscle</tissue>
    </source>
</reference>
<feature type="signal peptide" evidence="3">
    <location>
        <begin position="1"/>
        <end position="26"/>
    </location>
</feature>
<dbReference type="PANTHER" id="PTHR12236">
    <property type="entry name" value="STRUCTURAL CONTITUENT OF CUTICLE"/>
    <property type="match status" value="1"/>
</dbReference>
<name>A0ABD0YHZ3_9HEMI</name>
<evidence type="ECO:0000256" key="1">
    <source>
        <dbReference type="ARBA" id="ARBA00022460"/>
    </source>
</evidence>
<dbReference type="PROSITE" id="PS00233">
    <property type="entry name" value="CHIT_BIND_RR_1"/>
    <property type="match status" value="1"/>
</dbReference>
<protein>
    <submittedName>
        <fullName evidence="4">Uncharacterized protein</fullName>
    </submittedName>
</protein>
<evidence type="ECO:0000313" key="5">
    <source>
        <dbReference type="Proteomes" id="UP001558652"/>
    </source>
</evidence>
<gene>
    <name evidence="4" type="ORF">AAG570_012047</name>
</gene>
<evidence type="ECO:0000256" key="3">
    <source>
        <dbReference type="SAM" id="SignalP"/>
    </source>
</evidence>
<comment type="caution">
    <text evidence="4">The sequence shown here is derived from an EMBL/GenBank/DDBJ whole genome shotgun (WGS) entry which is preliminary data.</text>
</comment>
<dbReference type="AlphaFoldDB" id="A0ABD0YHZ3"/>
<dbReference type="PANTHER" id="PTHR12236:SF95">
    <property type="entry name" value="CUTICULAR PROTEIN 76BD, ISOFORM C-RELATED"/>
    <property type="match status" value="1"/>
</dbReference>
<accession>A0ABD0YHZ3</accession>
<dbReference type="InterPro" id="IPR051217">
    <property type="entry name" value="Insect_Cuticle_Struc_Prot"/>
</dbReference>
<dbReference type="Proteomes" id="UP001558652">
    <property type="component" value="Unassembled WGS sequence"/>
</dbReference>
<keyword evidence="1 2" id="KW-0193">Cuticle</keyword>
<organism evidence="4 5">
    <name type="scientific">Ranatra chinensis</name>
    <dbReference type="NCBI Taxonomy" id="642074"/>
    <lineage>
        <taxon>Eukaryota</taxon>
        <taxon>Metazoa</taxon>
        <taxon>Ecdysozoa</taxon>
        <taxon>Arthropoda</taxon>
        <taxon>Hexapoda</taxon>
        <taxon>Insecta</taxon>
        <taxon>Pterygota</taxon>
        <taxon>Neoptera</taxon>
        <taxon>Paraneoptera</taxon>
        <taxon>Hemiptera</taxon>
        <taxon>Heteroptera</taxon>
        <taxon>Panheteroptera</taxon>
        <taxon>Nepomorpha</taxon>
        <taxon>Nepidae</taxon>
        <taxon>Ranatrinae</taxon>
        <taxon>Ranatra</taxon>
    </lineage>
</organism>
<keyword evidence="3" id="KW-0732">Signal</keyword>
<dbReference type="PRINTS" id="PR00947">
    <property type="entry name" value="CUTICLE"/>
</dbReference>
<dbReference type="Pfam" id="PF00379">
    <property type="entry name" value="Chitin_bind_4"/>
    <property type="match status" value="1"/>
</dbReference>
<dbReference type="InterPro" id="IPR031311">
    <property type="entry name" value="CHIT_BIND_RR_consensus"/>
</dbReference>
<keyword evidence="5" id="KW-1185">Reference proteome</keyword>
<dbReference type="InterPro" id="IPR000618">
    <property type="entry name" value="Insect_cuticle"/>
</dbReference>
<dbReference type="PROSITE" id="PS51155">
    <property type="entry name" value="CHIT_BIND_RR_2"/>
    <property type="match status" value="1"/>
</dbReference>